<evidence type="ECO:0000313" key="1">
    <source>
        <dbReference type="EMBL" id="EAR09028.1"/>
    </source>
</evidence>
<name>A4BG10_9GAMM</name>
<dbReference type="EMBL" id="AAOE01000014">
    <property type="protein sequence ID" value="EAR09028.1"/>
    <property type="molecule type" value="Genomic_DNA"/>
</dbReference>
<accession>A4BG10</accession>
<proteinExistence type="predicted"/>
<protein>
    <recommendedName>
        <fullName evidence="3">Adenylyltransferase AadA C-terminal domain-containing protein</fullName>
    </recommendedName>
</protein>
<gene>
    <name evidence="1" type="ORF">MED297_04027</name>
</gene>
<evidence type="ECO:0008006" key="3">
    <source>
        <dbReference type="Google" id="ProtNLM"/>
    </source>
</evidence>
<reference evidence="1 2" key="1">
    <citation type="submission" date="2006-02" db="EMBL/GenBank/DDBJ databases">
        <authorList>
            <person name="Pinhassi J."/>
            <person name="Pedros-Alio C."/>
            <person name="Ferriera S."/>
            <person name="Johnson J."/>
            <person name="Kravitz S."/>
            <person name="Halpern A."/>
            <person name="Remington K."/>
            <person name="Beeson K."/>
            <person name="Tran B."/>
            <person name="Rogers Y.-H."/>
            <person name="Friedman R."/>
            <person name="Venter J.C."/>
        </authorList>
    </citation>
    <scope>NUCLEOTIDE SEQUENCE [LARGE SCALE GENOMIC DNA]</scope>
    <source>
        <strain evidence="1 2">MED297</strain>
    </source>
</reference>
<organism evidence="1 2">
    <name type="scientific">Reinekea blandensis MED297</name>
    <dbReference type="NCBI Taxonomy" id="314283"/>
    <lineage>
        <taxon>Bacteria</taxon>
        <taxon>Pseudomonadati</taxon>
        <taxon>Pseudomonadota</taxon>
        <taxon>Gammaproteobacteria</taxon>
        <taxon>Oceanospirillales</taxon>
        <taxon>Saccharospirillaceae</taxon>
        <taxon>Reinekea</taxon>
    </lineage>
</organism>
<dbReference type="SUPFAM" id="SSF81301">
    <property type="entry name" value="Nucleotidyltransferase"/>
    <property type="match status" value="1"/>
</dbReference>
<dbReference type="Proteomes" id="UP000005953">
    <property type="component" value="Unassembled WGS sequence"/>
</dbReference>
<comment type="caution">
    <text evidence="1">The sequence shown here is derived from an EMBL/GenBank/DDBJ whole genome shotgun (WGS) entry which is preliminary data.</text>
</comment>
<dbReference type="InterPro" id="IPR043519">
    <property type="entry name" value="NT_sf"/>
</dbReference>
<keyword evidence="2" id="KW-1185">Reference proteome</keyword>
<dbReference type="HOGENOM" id="CLU_074146_0_0_6"/>
<evidence type="ECO:0000313" key="2">
    <source>
        <dbReference type="Proteomes" id="UP000005953"/>
    </source>
</evidence>
<dbReference type="AlphaFoldDB" id="A4BG10"/>
<sequence length="242" mass="26709">MITTTAILAKLPPAERVYVRNTALKVEAVFPTQLVGVYLFGSASYGQYVPGVSDLDIQAVIEPSVSDEQLAPLVEALLHRNHPCPATKLEFVLHTRKQLMSVPSSPYRLNLNTGPTIDDHVSMDAGEDPSHWFVLDIAIGRTRALPLLGKMPPERVFPAITSEQIAQAMIECLAWFAEHFPESEAYAQCLMRCYVFARHGELVSKKDAAVIAKKERATDIFSDRGAITRLHNEVVLALDQSG</sequence>